<gene>
    <name evidence="3" type="ORF">F2Y13_02650</name>
</gene>
<dbReference type="PANTHER" id="PTHR42852:SF13">
    <property type="entry name" value="PROTEIN DIPZ"/>
    <property type="match status" value="1"/>
</dbReference>
<dbReference type="PANTHER" id="PTHR42852">
    <property type="entry name" value="THIOL:DISULFIDE INTERCHANGE PROTEIN DSBE"/>
    <property type="match status" value="1"/>
</dbReference>
<dbReference type="InterPro" id="IPR013740">
    <property type="entry name" value="Redoxin"/>
</dbReference>
<dbReference type="PROSITE" id="PS51257">
    <property type="entry name" value="PROKAR_LIPOPROTEIN"/>
    <property type="match status" value="1"/>
</dbReference>
<dbReference type="RefSeq" id="WP_149886976.1">
    <property type="nucleotide sequence ID" value="NZ_DBFCRZ010000046.1"/>
</dbReference>
<evidence type="ECO:0000256" key="1">
    <source>
        <dbReference type="SAM" id="SignalP"/>
    </source>
</evidence>
<keyword evidence="1" id="KW-0732">Signal</keyword>
<organism evidence="3 4">
    <name type="scientific">Alistipes shahii</name>
    <dbReference type="NCBI Taxonomy" id="328814"/>
    <lineage>
        <taxon>Bacteria</taxon>
        <taxon>Pseudomonadati</taxon>
        <taxon>Bacteroidota</taxon>
        <taxon>Bacteroidia</taxon>
        <taxon>Bacteroidales</taxon>
        <taxon>Rikenellaceae</taxon>
        <taxon>Alistipes</taxon>
    </lineage>
</organism>
<dbReference type="PROSITE" id="PS51352">
    <property type="entry name" value="THIOREDOXIN_2"/>
    <property type="match status" value="1"/>
</dbReference>
<evidence type="ECO:0000259" key="2">
    <source>
        <dbReference type="PROSITE" id="PS51352"/>
    </source>
</evidence>
<dbReference type="Gene3D" id="3.40.30.10">
    <property type="entry name" value="Glutaredoxin"/>
    <property type="match status" value="1"/>
</dbReference>
<feature type="domain" description="Thioredoxin" evidence="2">
    <location>
        <begin position="231"/>
        <end position="369"/>
    </location>
</feature>
<dbReference type="InterPro" id="IPR050553">
    <property type="entry name" value="Thioredoxin_ResA/DsbE_sf"/>
</dbReference>
<evidence type="ECO:0000313" key="3">
    <source>
        <dbReference type="EMBL" id="KAA2371706.1"/>
    </source>
</evidence>
<sequence>MKQPLSLLVAAVAATACAPAVPAGEFRIVGKIENVPDGAVVRLYEPQGQMLRGIGVDTLAGGRFSFRDTVAFPKVVQISVTVGDYRGGTLDVWVAPGKRIEVRGEDKQAWLWEAASDIAEQADEDMYRALVEPQICELNWFQDMLNTQQDFARYMELFGQVSEKTVRRMQTAPVTRVWLNKLAECARLLQFGIGTAHKAEMLALYDRMTEEQRQSPMGRRIDAYLNPAPAVGVGDRLVDGDLYDADGNLHRLAEFIGKYILLDFWSAGCGPCVQAIPELQEIARKYAGRVAVVSISQDPKPVWKEFIAEKQLVGNQWNELVDGDTGLGMRYGVKEIPHFVLIAPDGRIRDVWQGYGKGSLLEKMEQNIK</sequence>
<comment type="caution">
    <text evidence="3">The sequence shown here is derived from an EMBL/GenBank/DDBJ whole genome shotgun (WGS) entry which is preliminary data.</text>
</comment>
<dbReference type="CDD" id="cd02966">
    <property type="entry name" value="TlpA_like_family"/>
    <property type="match status" value="1"/>
</dbReference>
<dbReference type="Proteomes" id="UP000323567">
    <property type="component" value="Unassembled WGS sequence"/>
</dbReference>
<reference evidence="3 4" key="1">
    <citation type="journal article" date="2019" name="Nat. Med.">
        <title>A library of human gut bacterial isolates paired with longitudinal multiomics data enables mechanistic microbiome research.</title>
        <authorList>
            <person name="Poyet M."/>
            <person name="Groussin M."/>
            <person name="Gibbons S.M."/>
            <person name="Avila-Pacheco J."/>
            <person name="Jiang X."/>
            <person name="Kearney S.M."/>
            <person name="Perrotta A.R."/>
            <person name="Berdy B."/>
            <person name="Zhao S."/>
            <person name="Lieberman T.D."/>
            <person name="Swanson P.K."/>
            <person name="Smith M."/>
            <person name="Roesemann S."/>
            <person name="Alexander J.E."/>
            <person name="Rich S.A."/>
            <person name="Livny J."/>
            <person name="Vlamakis H."/>
            <person name="Clish C."/>
            <person name="Bullock K."/>
            <person name="Deik A."/>
            <person name="Scott J."/>
            <person name="Pierce K.A."/>
            <person name="Xavier R.J."/>
            <person name="Alm E.J."/>
        </authorList>
    </citation>
    <scope>NUCLEOTIDE SEQUENCE [LARGE SCALE GENOMIC DNA]</scope>
    <source>
        <strain evidence="3 4">BIOML-A2</strain>
    </source>
</reference>
<proteinExistence type="predicted"/>
<accession>A0A5B3GEI2</accession>
<dbReference type="AlphaFoldDB" id="A0A5B3GEI2"/>
<dbReference type="SUPFAM" id="SSF52833">
    <property type="entry name" value="Thioredoxin-like"/>
    <property type="match status" value="1"/>
</dbReference>
<feature type="chain" id="PRO_5023037427" evidence="1">
    <location>
        <begin position="24"/>
        <end position="369"/>
    </location>
</feature>
<dbReference type="GO" id="GO:0016491">
    <property type="term" value="F:oxidoreductase activity"/>
    <property type="evidence" value="ECO:0007669"/>
    <property type="project" value="InterPro"/>
</dbReference>
<name>A0A5B3GEI2_9BACT</name>
<protein>
    <submittedName>
        <fullName evidence="3">AhpC/TSA family protein</fullName>
    </submittedName>
</protein>
<feature type="signal peptide" evidence="1">
    <location>
        <begin position="1"/>
        <end position="23"/>
    </location>
</feature>
<dbReference type="EMBL" id="VVXK01000002">
    <property type="protein sequence ID" value="KAA2371706.1"/>
    <property type="molecule type" value="Genomic_DNA"/>
</dbReference>
<dbReference type="InterPro" id="IPR013766">
    <property type="entry name" value="Thioredoxin_domain"/>
</dbReference>
<dbReference type="Pfam" id="PF08534">
    <property type="entry name" value="Redoxin"/>
    <property type="match status" value="1"/>
</dbReference>
<evidence type="ECO:0000313" key="4">
    <source>
        <dbReference type="Proteomes" id="UP000323567"/>
    </source>
</evidence>
<dbReference type="InterPro" id="IPR036249">
    <property type="entry name" value="Thioredoxin-like_sf"/>
</dbReference>